<sequence length="789" mass="85697">MAGTHPGSHTGDGAPVAAGGKRPEPIATYRVQLTPDFGFVEVIGILGHLADLGVSHVYLSPIGTAMPGSTHGYDWVPPPQVSPALGGREGLAALRAAARAVGLGILIDIVPNHTGVAEVLRNPWFADLLRHGPGSRYAGYFDADFSSDNGSDGKLALPVLAADGDLAPLTVDQHGILRYYDHEFPTAPGSLGGTATDVHARQHYRLVPWNSGVIGYRRFFTVNELAGLRQEDDAVYDATHAWIRELLDADLIDGVRVDHPDGLWDPMSYLERLRGDIGTDRLLYIEKILAADEALEPTLPVEGTTGYDQLRLIESVFTAPSGIVELSEIHEHTTGVPADAHWLHDTERQRKLTTLAQMFPAEHRRLVRALTHSDPTADSAALTDAVAEMIADLGVYRADYPSLRSRLLGVAEEIARRRPDLADAVTLIVRATATPGAPTSRLAQTCGAVTAKSVEDSLFYRTARLVSAQEVGGDPANPALSLRHFHELNVVRAQDWPRAMTASSTHDTKRGEDVRARIALLAQVPERWSLLVRQIWDTAPPPDHLTGYFLLQNVIGVWPLDGQVDDELRDRLRAYARKAAREAGVRTTWTEVDEAFEDALDAWIGALTTEPVAGMIDDLVTRIGPAWEQEVLARKAIALLGPGVGDIYQGTEWYEDSLVDPDNRRPVDFRRSLDHPKTRLVAAALRVRREHSPAFGPDGDYRPLQVDGSAADHAIAFGRGVRGESDPRVIVVTARFTHSLDDDRAATTTLALPPGTWIDAGSRSEHAGSVDLAALRAAGPVAILTRSRI</sequence>
<dbReference type="SMART" id="SM00642">
    <property type="entry name" value="Aamy"/>
    <property type="match status" value="1"/>
</dbReference>
<protein>
    <submittedName>
        <fullName evidence="3">Malto-oligosyltrehalose synthase</fullName>
    </submittedName>
</protein>
<dbReference type="Pfam" id="PF00128">
    <property type="entry name" value="Alpha-amylase"/>
    <property type="match status" value="1"/>
</dbReference>
<dbReference type="InterPro" id="IPR006047">
    <property type="entry name" value="GH13_cat_dom"/>
</dbReference>
<evidence type="ECO:0000313" key="3">
    <source>
        <dbReference type="EMBL" id="NKY03474.1"/>
    </source>
</evidence>
<gene>
    <name evidence="3" type="primary">treY</name>
    <name evidence="3" type="ORF">HGA05_18030</name>
</gene>
<evidence type="ECO:0000313" key="4">
    <source>
        <dbReference type="Proteomes" id="UP000563898"/>
    </source>
</evidence>
<dbReference type="RefSeq" id="WP_006370466.1">
    <property type="nucleotide sequence ID" value="NZ_JAAXPC010000010.1"/>
</dbReference>
<proteinExistence type="predicted"/>
<dbReference type="GO" id="GO:0005992">
    <property type="term" value="P:trehalose biosynthetic process"/>
    <property type="evidence" value="ECO:0007669"/>
    <property type="project" value="TreeGrafter"/>
</dbReference>
<feature type="region of interest" description="Disordered" evidence="1">
    <location>
        <begin position="1"/>
        <end position="21"/>
    </location>
</feature>
<dbReference type="InterPro" id="IPR013797">
    <property type="entry name" value="Maltooligo_trehalose_synth_4"/>
</dbReference>
<dbReference type="Gene3D" id="1.10.150.200">
    <property type="entry name" value="Maltooligosyl trehalose synthase, domain 3"/>
    <property type="match status" value="1"/>
</dbReference>
<dbReference type="GO" id="GO:0030980">
    <property type="term" value="P:alpha-glucan catabolic process"/>
    <property type="evidence" value="ECO:0007669"/>
    <property type="project" value="TreeGrafter"/>
</dbReference>
<dbReference type="PANTHER" id="PTHR10357">
    <property type="entry name" value="ALPHA-AMYLASE FAMILY MEMBER"/>
    <property type="match status" value="1"/>
</dbReference>
<dbReference type="Gene3D" id="1.10.10.470">
    <property type="entry name" value="Maltooligosyl trehalose synthase, domain 4"/>
    <property type="match status" value="1"/>
</dbReference>
<dbReference type="Gene3D" id="3.30.1590.10">
    <property type="entry name" value="Maltooligosyl trehalose synthase, domain 2"/>
    <property type="match status" value="1"/>
</dbReference>
<accession>A0A846WPB0</accession>
<dbReference type="Proteomes" id="UP000563898">
    <property type="component" value="Unassembled WGS sequence"/>
</dbReference>
<dbReference type="CDD" id="cd11336">
    <property type="entry name" value="AmyAc_MTSase"/>
    <property type="match status" value="1"/>
</dbReference>
<dbReference type="SUPFAM" id="SSF51445">
    <property type="entry name" value="(Trans)glycosidases"/>
    <property type="match status" value="1"/>
</dbReference>
<dbReference type="Gene3D" id="3.20.20.80">
    <property type="entry name" value="Glycosidases"/>
    <property type="match status" value="1"/>
</dbReference>
<evidence type="ECO:0000259" key="2">
    <source>
        <dbReference type="SMART" id="SM00642"/>
    </source>
</evidence>
<name>A0A846WPB0_9ACTN</name>
<dbReference type="InterPro" id="IPR012767">
    <property type="entry name" value="Trehalose_TreY"/>
</dbReference>
<dbReference type="NCBIfam" id="TIGR02401">
    <property type="entry name" value="trehalose_TreY"/>
    <property type="match status" value="1"/>
</dbReference>
<dbReference type="PANTHER" id="PTHR10357:SF216">
    <property type="entry name" value="MALTOOLIGOSYL TREHALOSE SYNTHASE-RELATED"/>
    <property type="match status" value="1"/>
</dbReference>
<organism evidence="3 4">
    <name type="scientific">Gordonia polyisoprenivorans</name>
    <dbReference type="NCBI Taxonomy" id="84595"/>
    <lineage>
        <taxon>Bacteria</taxon>
        <taxon>Bacillati</taxon>
        <taxon>Actinomycetota</taxon>
        <taxon>Actinomycetes</taxon>
        <taxon>Mycobacteriales</taxon>
        <taxon>Gordoniaceae</taxon>
        <taxon>Gordonia</taxon>
    </lineage>
</organism>
<dbReference type="GO" id="GO:0047470">
    <property type="term" value="F:(1,4)-alpha-D-glucan 1-alpha-D-glucosylmutase activity"/>
    <property type="evidence" value="ECO:0007669"/>
    <property type="project" value="TreeGrafter"/>
</dbReference>
<dbReference type="EMBL" id="JAAXPC010000010">
    <property type="protein sequence ID" value="NKY03474.1"/>
    <property type="molecule type" value="Genomic_DNA"/>
</dbReference>
<dbReference type="InterPro" id="IPR017853">
    <property type="entry name" value="GH"/>
</dbReference>
<evidence type="ECO:0000256" key="1">
    <source>
        <dbReference type="SAM" id="MobiDB-lite"/>
    </source>
</evidence>
<dbReference type="AlphaFoldDB" id="A0A846WPB0"/>
<reference evidence="3 4" key="1">
    <citation type="submission" date="2020-04" db="EMBL/GenBank/DDBJ databases">
        <title>MicrobeNet Type strains.</title>
        <authorList>
            <person name="Nicholson A.C."/>
        </authorList>
    </citation>
    <scope>NUCLEOTIDE SEQUENCE [LARGE SCALE GENOMIC DNA]</scope>
    <source>
        <strain evidence="3 4">ATCC BAA-14</strain>
    </source>
</reference>
<comment type="caution">
    <text evidence="3">The sequence shown here is derived from an EMBL/GenBank/DDBJ whole genome shotgun (WGS) entry which is preliminary data.</text>
</comment>
<feature type="domain" description="Glycosyl hydrolase family 13 catalytic" evidence="2">
    <location>
        <begin position="32"/>
        <end position="688"/>
    </location>
</feature>